<evidence type="ECO:0000313" key="2">
    <source>
        <dbReference type="EMBL" id="KKQ49002.1"/>
    </source>
</evidence>
<keyword evidence="1" id="KW-0472">Membrane</keyword>
<name>A0A0G0I362_9BACT</name>
<gene>
    <name evidence="2" type="ORF">US67_C0020G0016</name>
</gene>
<organism evidence="2 3">
    <name type="scientific">Candidatus Woesebacteria bacterium GW2011_GWD1_38_10</name>
    <dbReference type="NCBI Taxonomy" id="1618592"/>
    <lineage>
        <taxon>Bacteria</taxon>
        <taxon>Candidatus Woeseibacteriota</taxon>
    </lineage>
</organism>
<accession>A0A0G0I362</accession>
<dbReference type="Pfam" id="PF14584">
    <property type="entry name" value="DUF4446"/>
    <property type="match status" value="1"/>
</dbReference>
<sequence>MNITLTILFSVLAVFTLGSLSLSLYILLFFRRLSRNIGRSDLVNILNRLLDVEKQNSESVKNINKVIEEIKKTDLDHIQKVSLTRFNPFSELGGDHSFSIAILNGHLTGFLLTGLHTRERTRVYVKNVEKGRCEQELSKEEKRVLEKASVQS</sequence>
<evidence type="ECO:0000256" key="1">
    <source>
        <dbReference type="SAM" id="Phobius"/>
    </source>
</evidence>
<keyword evidence="1" id="KW-0812">Transmembrane</keyword>
<proteinExistence type="predicted"/>
<comment type="caution">
    <text evidence="2">The sequence shown here is derived from an EMBL/GenBank/DDBJ whole genome shotgun (WGS) entry which is preliminary data.</text>
</comment>
<dbReference type="Proteomes" id="UP000034366">
    <property type="component" value="Unassembled WGS sequence"/>
</dbReference>
<dbReference type="AlphaFoldDB" id="A0A0G0I362"/>
<reference evidence="2 3" key="1">
    <citation type="journal article" date="2015" name="Nature">
        <title>rRNA introns, odd ribosomes, and small enigmatic genomes across a large radiation of phyla.</title>
        <authorList>
            <person name="Brown C.T."/>
            <person name="Hug L.A."/>
            <person name="Thomas B.C."/>
            <person name="Sharon I."/>
            <person name="Castelle C.J."/>
            <person name="Singh A."/>
            <person name="Wilkins M.J."/>
            <person name="Williams K.H."/>
            <person name="Banfield J.F."/>
        </authorList>
    </citation>
    <scope>NUCLEOTIDE SEQUENCE [LARGE SCALE GENOMIC DNA]</scope>
</reference>
<evidence type="ECO:0000313" key="3">
    <source>
        <dbReference type="Proteomes" id="UP000034366"/>
    </source>
</evidence>
<dbReference type="EMBL" id="LBTW01000020">
    <property type="protein sequence ID" value="KKQ49002.1"/>
    <property type="molecule type" value="Genomic_DNA"/>
</dbReference>
<protein>
    <recommendedName>
        <fullName evidence="4">DUF4446 domain-containing protein</fullName>
    </recommendedName>
</protein>
<dbReference type="InterPro" id="IPR027981">
    <property type="entry name" value="DUF4446"/>
</dbReference>
<evidence type="ECO:0008006" key="4">
    <source>
        <dbReference type="Google" id="ProtNLM"/>
    </source>
</evidence>
<keyword evidence="1" id="KW-1133">Transmembrane helix</keyword>
<feature type="transmembrane region" description="Helical" evidence="1">
    <location>
        <begin position="6"/>
        <end position="30"/>
    </location>
</feature>